<accession>A0A6N2KPR2</accession>
<dbReference type="InterPro" id="IPR036388">
    <property type="entry name" value="WH-like_DNA-bd_sf"/>
</dbReference>
<feature type="domain" description="Disease resistance protein At4g27190-like leucine-rich repeats" evidence="5">
    <location>
        <begin position="515"/>
        <end position="591"/>
    </location>
</feature>
<dbReference type="AlphaFoldDB" id="A0A6N2KPR2"/>
<evidence type="ECO:0000256" key="2">
    <source>
        <dbReference type="ARBA" id="ARBA00022737"/>
    </source>
</evidence>
<evidence type="ECO:0000256" key="1">
    <source>
        <dbReference type="ARBA" id="ARBA00022614"/>
    </source>
</evidence>
<dbReference type="FunFam" id="1.10.8.430:FF:000003">
    <property type="entry name" value="Probable disease resistance protein At5g66910"/>
    <property type="match status" value="1"/>
</dbReference>
<dbReference type="PANTHER" id="PTHR33463:SF187">
    <property type="entry name" value="AND NB-ARC DOMAIN DISEASE RESISTANCE PROTEIN, PUTATIVE-RELATED"/>
    <property type="match status" value="1"/>
</dbReference>
<keyword evidence="4" id="KW-0611">Plant defense</keyword>
<dbReference type="FunFam" id="1.10.10.10:FF:000322">
    <property type="entry name" value="Probable disease resistance protein At1g63360"/>
    <property type="match status" value="1"/>
</dbReference>
<keyword evidence="3" id="KW-0547">Nucleotide-binding</keyword>
<evidence type="ECO:0000259" key="5">
    <source>
        <dbReference type="Pfam" id="PF23247"/>
    </source>
</evidence>
<gene>
    <name evidence="7" type="ORF">SVIM_LOCUS121462</name>
</gene>
<organism evidence="7">
    <name type="scientific">Salix viminalis</name>
    <name type="common">Common osier</name>
    <name type="synonym">Basket willow</name>
    <dbReference type="NCBI Taxonomy" id="40686"/>
    <lineage>
        <taxon>Eukaryota</taxon>
        <taxon>Viridiplantae</taxon>
        <taxon>Streptophyta</taxon>
        <taxon>Embryophyta</taxon>
        <taxon>Tracheophyta</taxon>
        <taxon>Spermatophyta</taxon>
        <taxon>Magnoliopsida</taxon>
        <taxon>eudicotyledons</taxon>
        <taxon>Gunneridae</taxon>
        <taxon>Pentapetalae</taxon>
        <taxon>rosids</taxon>
        <taxon>fabids</taxon>
        <taxon>Malpighiales</taxon>
        <taxon>Salicaceae</taxon>
        <taxon>Saliceae</taxon>
        <taxon>Salix</taxon>
    </lineage>
</organism>
<dbReference type="InterPro" id="IPR058922">
    <property type="entry name" value="WHD_DRP"/>
</dbReference>
<evidence type="ECO:0000256" key="3">
    <source>
        <dbReference type="ARBA" id="ARBA00022741"/>
    </source>
</evidence>
<proteinExistence type="predicted"/>
<protein>
    <submittedName>
        <fullName evidence="7">Uncharacterized protein</fullName>
    </submittedName>
</protein>
<dbReference type="GO" id="GO:0043531">
    <property type="term" value="F:ADP binding"/>
    <property type="evidence" value="ECO:0007669"/>
    <property type="project" value="InterPro"/>
</dbReference>
<dbReference type="Pfam" id="PF23559">
    <property type="entry name" value="WHD_DRP"/>
    <property type="match status" value="1"/>
</dbReference>
<evidence type="ECO:0000313" key="7">
    <source>
        <dbReference type="EMBL" id="VFU30606.1"/>
    </source>
</evidence>
<dbReference type="SUPFAM" id="SSF52058">
    <property type="entry name" value="L domain-like"/>
    <property type="match status" value="1"/>
</dbReference>
<dbReference type="SUPFAM" id="SSF52540">
    <property type="entry name" value="P-loop containing nucleoside triphosphate hydrolases"/>
    <property type="match status" value="1"/>
</dbReference>
<dbReference type="PANTHER" id="PTHR33463">
    <property type="entry name" value="NB-ARC DOMAIN-CONTAINING PROTEIN-RELATED"/>
    <property type="match status" value="1"/>
</dbReference>
<dbReference type="Gene3D" id="1.10.10.10">
    <property type="entry name" value="Winged helix-like DNA-binding domain superfamily/Winged helix DNA-binding domain"/>
    <property type="match status" value="1"/>
</dbReference>
<dbReference type="Gene3D" id="3.80.10.10">
    <property type="entry name" value="Ribonuclease Inhibitor"/>
    <property type="match status" value="1"/>
</dbReference>
<reference evidence="7" key="1">
    <citation type="submission" date="2019-03" db="EMBL/GenBank/DDBJ databases">
        <authorList>
            <person name="Mank J."/>
            <person name="Almeida P."/>
        </authorList>
    </citation>
    <scope>NUCLEOTIDE SEQUENCE</scope>
    <source>
        <strain evidence="7">78183</strain>
    </source>
</reference>
<dbReference type="Pfam" id="PF23247">
    <property type="entry name" value="LRR_RPS2"/>
    <property type="match status" value="1"/>
</dbReference>
<evidence type="ECO:0000256" key="4">
    <source>
        <dbReference type="ARBA" id="ARBA00022821"/>
    </source>
</evidence>
<dbReference type="InterPro" id="IPR032675">
    <property type="entry name" value="LRR_dom_sf"/>
</dbReference>
<dbReference type="EMBL" id="CAADRP010000646">
    <property type="protein sequence ID" value="VFU30606.1"/>
    <property type="molecule type" value="Genomic_DNA"/>
</dbReference>
<dbReference type="GO" id="GO:0006952">
    <property type="term" value="P:defense response"/>
    <property type="evidence" value="ECO:0007669"/>
    <property type="project" value="UniProtKB-KW"/>
</dbReference>
<dbReference type="Pfam" id="PF13855">
    <property type="entry name" value="LRR_8"/>
    <property type="match status" value="1"/>
</dbReference>
<sequence>MTTRSEAVCRQMNSKNNVRVKPLSNEDAWKLFMEVLGHDRSLSPQVEQVARDITRECAGLPLGIKTIAGIMKGVDGMHEWSDALEDLKQSKVPQDEVEEKVFRILRFSYTHLNDEDLQQCFLFCGLFPEDFKIPREDLIDYLIDKGVVKRQKSREAEINKGHTMLDRLEKVCLLEILGGGDHVKMHDLIRDMAIQILEENSQAVVKAGEQLKELSDAEWSEKLQSVSLMHNQIKEIHSGHSPRCPNLSTLFLLGIYADSFFKQLHGLKVLDLSRTNIECLPDSVSDLEGLTSLLLRHCERLSHIPSLKKLRLLKRLDLSNAPLKKFPHGMECLSSLRYLRMNGCGENKFPGGILPKLCDLQVFILEAWIENGDIDIYAPVTVEGKEVGCLRKLESLECHFKDQSNYLEYLKFRDATQTLRTYKIVVGQLSRWKSRYNISGSKLVVLGNLNIIRDGDFLVFSSSDIQQLICDCIDARSIGDVLPLKYRLSSCNSMESLVSTSWFCSAPLPQPSPSYNGIFSALKLLSCYGCKSMKKLFPPVLLPNLVNLEEIEVEDCEKMEEIIGGTSSDEEGAIGEESNEFKLPKLKNLMLLRFASAVTAFN</sequence>
<evidence type="ECO:0000259" key="6">
    <source>
        <dbReference type="Pfam" id="PF23559"/>
    </source>
</evidence>
<name>A0A6N2KPR2_SALVM</name>
<keyword evidence="2" id="KW-0677">Repeat</keyword>
<dbReference type="Gene3D" id="1.10.8.430">
    <property type="entry name" value="Helical domain of apoptotic protease-activating factors"/>
    <property type="match status" value="1"/>
</dbReference>
<dbReference type="InterPro" id="IPR001611">
    <property type="entry name" value="Leu-rich_rpt"/>
</dbReference>
<feature type="domain" description="Disease resistance protein winged helix" evidence="6">
    <location>
        <begin position="126"/>
        <end position="193"/>
    </location>
</feature>
<dbReference type="InterPro" id="IPR057135">
    <property type="entry name" value="At4g27190-like_LRR"/>
</dbReference>
<dbReference type="InterPro" id="IPR042197">
    <property type="entry name" value="Apaf_helical"/>
</dbReference>
<dbReference type="InterPro" id="IPR027417">
    <property type="entry name" value="P-loop_NTPase"/>
</dbReference>
<keyword evidence="1" id="KW-0433">Leucine-rich repeat</keyword>
<dbReference type="GO" id="GO:0005524">
    <property type="term" value="F:ATP binding"/>
    <property type="evidence" value="ECO:0007669"/>
    <property type="project" value="UniProtKB-KW"/>
</dbReference>
<dbReference type="InterPro" id="IPR050905">
    <property type="entry name" value="Plant_NBS-LRR"/>
</dbReference>